<dbReference type="EMBL" id="UINC01010261">
    <property type="protein sequence ID" value="SVA45722.1"/>
    <property type="molecule type" value="Genomic_DNA"/>
</dbReference>
<reference evidence="1" key="1">
    <citation type="submission" date="2018-05" db="EMBL/GenBank/DDBJ databases">
        <authorList>
            <person name="Lanie J.A."/>
            <person name="Ng W.-L."/>
            <person name="Kazmierczak K.M."/>
            <person name="Andrzejewski T.M."/>
            <person name="Davidsen T.M."/>
            <person name="Wayne K.J."/>
            <person name="Tettelin H."/>
            <person name="Glass J.I."/>
            <person name="Rusch D."/>
            <person name="Podicherti R."/>
            <person name="Tsui H.-C.T."/>
            <person name="Winkler M.E."/>
        </authorList>
    </citation>
    <scope>NUCLEOTIDE SEQUENCE</scope>
</reference>
<accession>A0A381VZT0</accession>
<protein>
    <recommendedName>
        <fullName evidence="2">Aspartyl/asparaginy/proline hydroxylase domain-containing protein</fullName>
    </recommendedName>
</protein>
<evidence type="ECO:0008006" key="2">
    <source>
        <dbReference type="Google" id="ProtNLM"/>
    </source>
</evidence>
<evidence type="ECO:0000313" key="1">
    <source>
        <dbReference type="EMBL" id="SVA45722.1"/>
    </source>
</evidence>
<organism evidence="1">
    <name type="scientific">marine metagenome</name>
    <dbReference type="NCBI Taxonomy" id="408172"/>
    <lineage>
        <taxon>unclassified sequences</taxon>
        <taxon>metagenomes</taxon>
        <taxon>ecological metagenomes</taxon>
    </lineage>
</organism>
<dbReference type="AlphaFoldDB" id="A0A381VZT0"/>
<name>A0A381VZT0_9ZZZZ</name>
<sequence length="155" mass="18052">MVTLFTGKTSEEKIPWYFNSTVGHADDEENKLFYMTHMFYDRNVPRSPHYEKLFPLLHELGIANWGLIRLKANLYPNTERLQEHPMHMDYRFKHSAAILSLNTCNGYTKLMDGTKIDSVANRMLLFDASEKHCSTTTTNALARMNININYMQAQL</sequence>
<proteinExistence type="predicted"/>
<gene>
    <name evidence="1" type="ORF">METZ01_LOCUS98576</name>
</gene>